<keyword evidence="1" id="KW-1133">Transmembrane helix</keyword>
<comment type="caution">
    <text evidence="2">The sequence shown here is derived from an EMBL/GenBank/DDBJ whole genome shotgun (WGS) entry which is preliminary data.</text>
</comment>
<keyword evidence="1" id="KW-0472">Membrane</keyword>
<gene>
    <name evidence="2" type="ORF">OJAG_09730</name>
</gene>
<organism evidence="2 3">
    <name type="scientific">Oerskovia enterophila</name>
    <dbReference type="NCBI Taxonomy" id="43678"/>
    <lineage>
        <taxon>Bacteria</taxon>
        <taxon>Bacillati</taxon>
        <taxon>Actinomycetota</taxon>
        <taxon>Actinomycetes</taxon>
        <taxon>Micrococcales</taxon>
        <taxon>Cellulomonadaceae</taxon>
        <taxon>Oerskovia</taxon>
    </lineage>
</organism>
<keyword evidence="1" id="KW-0812">Transmembrane</keyword>
<evidence type="ECO:0000313" key="2">
    <source>
        <dbReference type="EMBL" id="KZM36338.1"/>
    </source>
</evidence>
<name>A0A161YJ45_9CELL</name>
<sequence length="185" mass="19524">MTVPPPATAALPSRTLRTASIVVLAFAAVFLLFGLSMLGAALGPGLEARELVASGQSGTVTDARVHSWSADQQMHSSLELTFTGTDGEQLVAETDHRPEYVRGQSVTGWADEFQGKEQLIGRPVTYLLGDPPTVELTSELPALASGGWGFPHFLGLAFVVIGCGAAVGGLISLHRARRRMALERS</sequence>
<dbReference type="Proteomes" id="UP000076447">
    <property type="component" value="Unassembled WGS sequence"/>
</dbReference>
<evidence type="ECO:0000256" key="1">
    <source>
        <dbReference type="SAM" id="Phobius"/>
    </source>
</evidence>
<feature type="transmembrane region" description="Helical" evidence="1">
    <location>
        <begin position="21"/>
        <end position="42"/>
    </location>
</feature>
<feature type="transmembrane region" description="Helical" evidence="1">
    <location>
        <begin position="153"/>
        <end position="173"/>
    </location>
</feature>
<reference evidence="2 3" key="1">
    <citation type="submission" date="2016-01" db="EMBL/GenBank/DDBJ databases">
        <title>Genome sequence of Oerskovia enterophila VJag, an agar and cellulose degrading bacterium.</title>
        <authorList>
            <person name="Poehlein A."/>
            <person name="Jag V."/>
            <person name="Bengelsdorf F."/>
            <person name="Duerre P."/>
            <person name="Daniel R."/>
        </authorList>
    </citation>
    <scope>NUCLEOTIDE SEQUENCE [LARGE SCALE GENOMIC DNA]</scope>
    <source>
        <strain evidence="2 3">VJag</strain>
    </source>
</reference>
<dbReference type="EMBL" id="LRIE01000054">
    <property type="protein sequence ID" value="KZM36338.1"/>
    <property type="molecule type" value="Genomic_DNA"/>
</dbReference>
<accession>A0A161YJ45</accession>
<dbReference type="RefSeq" id="WP_068707428.1">
    <property type="nucleotide sequence ID" value="NZ_LRIE01000054.1"/>
</dbReference>
<dbReference type="PATRIC" id="fig|43678.3.peg.1018"/>
<dbReference type="AlphaFoldDB" id="A0A161YJ45"/>
<protein>
    <submittedName>
        <fullName evidence="2">Uncharacterized protein</fullName>
    </submittedName>
</protein>
<proteinExistence type="predicted"/>
<evidence type="ECO:0000313" key="3">
    <source>
        <dbReference type="Proteomes" id="UP000076447"/>
    </source>
</evidence>
<dbReference type="OrthoDB" id="4946656at2"/>